<organism evidence="1 2">
    <name type="scientific">Rhodovulum imhoffii</name>
    <dbReference type="NCBI Taxonomy" id="365340"/>
    <lineage>
        <taxon>Bacteria</taxon>
        <taxon>Pseudomonadati</taxon>
        <taxon>Pseudomonadota</taxon>
        <taxon>Alphaproteobacteria</taxon>
        <taxon>Rhodobacterales</taxon>
        <taxon>Paracoccaceae</taxon>
        <taxon>Rhodovulum</taxon>
    </lineage>
</organism>
<dbReference type="OrthoDB" id="7802556at2"/>
<dbReference type="RefSeq" id="WP_107893388.1">
    <property type="nucleotide sequence ID" value="NZ_NHSI01000020.1"/>
</dbReference>
<dbReference type="SUPFAM" id="SSF52540">
    <property type="entry name" value="P-loop containing nucleoside triphosphate hydrolases"/>
    <property type="match status" value="1"/>
</dbReference>
<dbReference type="EMBL" id="QAAA01000021">
    <property type="protein sequence ID" value="PTN00853.1"/>
    <property type="molecule type" value="Genomic_DNA"/>
</dbReference>
<evidence type="ECO:0000313" key="2">
    <source>
        <dbReference type="Proteomes" id="UP000243859"/>
    </source>
</evidence>
<keyword evidence="2" id="KW-1185">Reference proteome</keyword>
<sequence length="471" mass="53197">MASFSSFVIFAEMRTGSNFLEENLNTSSWLQCYGEAFNPHFMGQKDKTELLGITLEERDRNPHSLLKAMRDKTDGLPGFRFFHDHDPRILTEMLADRNCAKIVLTRNPVDSYVSRKIAAETGQWRMTNIKTYRSATVVFDPREFEQHLEALQSFQLTLMHALQVSGQTAFYLAYEDIADIQVLNGLLRFLGVKKKLESISGRLKKQNPQPLPEKVSNFEDMKQAFGLLDRFDLSRTPNFEPRRGPAVPTLVAAAQAPILYLPVKGGPVPFVEEWLAAVDGKTPDALKRNFSQKDLRQWKRQNPGHRCFSVVSHPLERAHRAFCDHILPTGPGTYPLIRGLLMRLHKVPLPEGDPGPDFDTAAHRTAFLGFLKFLKRNLGGQTNIRVDATWASQSEVLRGMAEIVLPDMILRAERLQEDLPALAAQVGLSVKPPPAQKAGTSLADIYDEEIEAAARDAYQRDYMMFGYRAWG</sequence>
<name>A0A2T5BP92_9RHOB</name>
<keyword evidence="1" id="KW-0808">Transferase</keyword>
<dbReference type="GO" id="GO:0016740">
    <property type="term" value="F:transferase activity"/>
    <property type="evidence" value="ECO:0007669"/>
    <property type="project" value="UniProtKB-KW"/>
</dbReference>
<dbReference type="Proteomes" id="UP000243859">
    <property type="component" value="Unassembled WGS sequence"/>
</dbReference>
<accession>A0A2T5BP92</accession>
<evidence type="ECO:0000313" key="1">
    <source>
        <dbReference type="EMBL" id="PTN00853.1"/>
    </source>
</evidence>
<proteinExistence type="predicted"/>
<dbReference type="Gene3D" id="3.40.50.300">
    <property type="entry name" value="P-loop containing nucleotide triphosphate hydrolases"/>
    <property type="match status" value="1"/>
</dbReference>
<dbReference type="AlphaFoldDB" id="A0A2T5BP92"/>
<dbReference type="InterPro" id="IPR027417">
    <property type="entry name" value="P-loop_NTPase"/>
</dbReference>
<protein>
    <submittedName>
        <fullName evidence="1">Sulfotransferase domain-containing protein</fullName>
    </submittedName>
</protein>
<gene>
    <name evidence="1" type="ORF">C8N32_12118</name>
</gene>
<reference evidence="1 2" key="1">
    <citation type="submission" date="2018-04" db="EMBL/GenBank/DDBJ databases">
        <title>Genomic Encyclopedia of Archaeal and Bacterial Type Strains, Phase II (KMG-II): from individual species to whole genera.</title>
        <authorList>
            <person name="Goeker M."/>
        </authorList>
    </citation>
    <scope>NUCLEOTIDE SEQUENCE [LARGE SCALE GENOMIC DNA]</scope>
    <source>
        <strain evidence="1 2">DSM 18064</strain>
    </source>
</reference>
<comment type="caution">
    <text evidence="1">The sequence shown here is derived from an EMBL/GenBank/DDBJ whole genome shotgun (WGS) entry which is preliminary data.</text>
</comment>